<dbReference type="Pfam" id="PF07687">
    <property type="entry name" value="M20_dimer"/>
    <property type="match status" value="1"/>
</dbReference>
<dbReference type="SUPFAM" id="SSF55031">
    <property type="entry name" value="Bacterial exopeptidase dimerisation domain"/>
    <property type="match status" value="1"/>
</dbReference>
<gene>
    <name evidence="4" type="ORF">HGRIS_005001</name>
</gene>
<keyword evidence="5" id="KW-1185">Reference proteome</keyword>
<dbReference type="CDD" id="cd05672">
    <property type="entry name" value="M20_ACY1L2-like"/>
    <property type="match status" value="1"/>
</dbReference>
<evidence type="ECO:0000259" key="3">
    <source>
        <dbReference type="Pfam" id="PF07687"/>
    </source>
</evidence>
<evidence type="ECO:0000313" key="4">
    <source>
        <dbReference type="EMBL" id="KAL0953821.1"/>
    </source>
</evidence>
<dbReference type="NCBIfam" id="TIGR01891">
    <property type="entry name" value="amidohydrolases"/>
    <property type="match status" value="1"/>
</dbReference>
<dbReference type="InterPro" id="IPR002933">
    <property type="entry name" value="Peptidase_M20"/>
</dbReference>
<organism evidence="4 5">
    <name type="scientific">Hohenbuehelia grisea</name>
    <dbReference type="NCBI Taxonomy" id="104357"/>
    <lineage>
        <taxon>Eukaryota</taxon>
        <taxon>Fungi</taxon>
        <taxon>Dikarya</taxon>
        <taxon>Basidiomycota</taxon>
        <taxon>Agaricomycotina</taxon>
        <taxon>Agaricomycetes</taxon>
        <taxon>Agaricomycetidae</taxon>
        <taxon>Agaricales</taxon>
        <taxon>Pleurotineae</taxon>
        <taxon>Pleurotaceae</taxon>
        <taxon>Hohenbuehelia</taxon>
    </lineage>
</organism>
<evidence type="ECO:0000256" key="1">
    <source>
        <dbReference type="ARBA" id="ARBA00006247"/>
    </source>
</evidence>
<feature type="compositionally biased region" description="Basic and acidic residues" evidence="2">
    <location>
        <begin position="23"/>
        <end position="45"/>
    </location>
</feature>
<evidence type="ECO:0000256" key="2">
    <source>
        <dbReference type="SAM" id="MobiDB-lite"/>
    </source>
</evidence>
<reference evidence="5" key="1">
    <citation type="submission" date="2024-06" db="EMBL/GenBank/DDBJ databases">
        <title>Multi-omics analyses provide insights into the biosynthesis of the anticancer antibiotic pleurotin in Hohenbuehelia grisea.</title>
        <authorList>
            <person name="Weaver J.A."/>
            <person name="Alberti F."/>
        </authorList>
    </citation>
    <scope>NUCLEOTIDE SEQUENCE [LARGE SCALE GENOMIC DNA]</scope>
    <source>
        <strain evidence="5">T-177</strain>
    </source>
</reference>
<dbReference type="PANTHER" id="PTHR30575:SF0">
    <property type="entry name" value="XAA-ARG DIPEPTIDASE"/>
    <property type="match status" value="1"/>
</dbReference>
<sequence length="484" mass="53094">MPSSLPGCFSAFLKPKQKTRATKARDEPQKALLDDRLPRRNDDKSEEPQCRYLNLCCDYSCNTNGPKWSEDDKPPEYPGLDAGDLWAQDILSTIDQTVNDHESDLRILSLQLHDHPELGFEEKYAHDLLTNFLADRGFKVTKHYLGLNTAWRAEFTHLKGGRVLGINSEMDALQGMGHACGHNLIAVSGVGVALAAKAALEAHNIPGTIILLGTPAEEGGGGKIILLDRGAYDEMDACVMCHPGPGPAHSASTGTTIAMQSIEVEYFGHSAHAGAAPWEGTNALDAAFLAYSSISVLRQQVRPDHRVHGIVSGRDWATNVIPDYAKMQWIIRTPTYPDLAIFKDRVQACFEAAALATGCKVRMNFAMPYYDLQQNATLAHEFADIIGNRYGYATSTASSSASTDFGNISYELPSLHPLYAIPTTPHGANHTPEFAKSARSPKAHEATMVTTKALAQTGIRLLRDDEFFYKVKQDHARAVFRRDI</sequence>
<dbReference type="InterPro" id="IPR052030">
    <property type="entry name" value="Peptidase_M20/M20A_hydrolases"/>
</dbReference>
<dbReference type="InterPro" id="IPR011650">
    <property type="entry name" value="Peptidase_M20_dimer"/>
</dbReference>
<comment type="similarity">
    <text evidence="1">Belongs to the peptidase M20A family.</text>
</comment>
<dbReference type="PANTHER" id="PTHR30575">
    <property type="entry name" value="PEPTIDASE M20"/>
    <property type="match status" value="1"/>
</dbReference>
<protein>
    <recommendedName>
        <fullName evidence="3">Peptidase M20 dimerisation domain-containing protein</fullName>
    </recommendedName>
</protein>
<dbReference type="EMBL" id="JASNQZ010000008">
    <property type="protein sequence ID" value="KAL0953821.1"/>
    <property type="molecule type" value="Genomic_DNA"/>
</dbReference>
<evidence type="ECO:0000313" key="5">
    <source>
        <dbReference type="Proteomes" id="UP001556367"/>
    </source>
</evidence>
<feature type="region of interest" description="Disordered" evidence="2">
    <location>
        <begin position="16"/>
        <end position="45"/>
    </location>
</feature>
<accession>A0ABR3JDN5</accession>
<comment type="caution">
    <text evidence="4">The sequence shown here is derived from an EMBL/GenBank/DDBJ whole genome shotgun (WGS) entry which is preliminary data.</text>
</comment>
<proteinExistence type="inferred from homology"/>
<dbReference type="Pfam" id="PF01546">
    <property type="entry name" value="Peptidase_M20"/>
    <property type="match status" value="1"/>
</dbReference>
<dbReference type="InterPro" id="IPR017439">
    <property type="entry name" value="Amidohydrolase"/>
</dbReference>
<dbReference type="SUPFAM" id="SSF53187">
    <property type="entry name" value="Zn-dependent exopeptidases"/>
    <property type="match status" value="1"/>
</dbReference>
<name>A0ABR3JDN5_9AGAR</name>
<dbReference type="Gene3D" id="3.40.630.10">
    <property type="entry name" value="Zn peptidases"/>
    <property type="match status" value="1"/>
</dbReference>
<dbReference type="Gene3D" id="3.30.70.360">
    <property type="match status" value="1"/>
</dbReference>
<dbReference type="InterPro" id="IPR036264">
    <property type="entry name" value="Bact_exopeptidase_dim_dom"/>
</dbReference>
<dbReference type="Proteomes" id="UP001556367">
    <property type="component" value="Unassembled WGS sequence"/>
</dbReference>
<feature type="domain" description="Peptidase M20 dimerisation" evidence="3">
    <location>
        <begin position="261"/>
        <end position="355"/>
    </location>
</feature>